<gene>
    <name evidence="3" type="ORF">B0H16DRAFT_1702428</name>
</gene>
<protein>
    <recommendedName>
        <fullName evidence="2">Carboxylesterase type B domain-containing protein</fullName>
    </recommendedName>
</protein>
<dbReference type="EMBL" id="JARKIB010000341">
    <property type="protein sequence ID" value="KAJ7713565.1"/>
    <property type="molecule type" value="Genomic_DNA"/>
</dbReference>
<dbReference type="Gene3D" id="3.40.50.1820">
    <property type="entry name" value="alpha/beta hydrolase"/>
    <property type="match status" value="1"/>
</dbReference>
<dbReference type="InterPro" id="IPR002018">
    <property type="entry name" value="CarbesteraseB"/>
</dbReference>
<keyword evidence="4" id="KW-1185">Reference proteome</keyword>
<dbReference type="InterPro" id="IPR029058">
    <property type="entry name" value="AB_hydrolase_fold"/>
</dbReference>
<sequence length="299" mass="31768">MAGSRAEPTKAGLDRLAHSSATAQAQNDKVPRGFEDKKFPFWEGGGGGVPRAREVFSAPNFTFRSTALICRDPSKIKQSLVLPNESFGKPVDLVKLRGITNAAMPALPSRLPSTGNGRLLSDKAFLPYHSPSFSCCITILNLTFCSLQLSLGAGTGAWGGEGSEVSGKKIGRSRNVTFPSNHDAVANVVKFGEKMSWKTGPSRARPAGLKPPIPRPVSPPTTHLGNVNASNFATTCIATTQTATTSTTSEDCLFGNIYLLINTTPTSALPVLIYFYGGGFEGGEAREFTYLLIFTVGYG</sequence>
<comment type="caution">
    <text evidence="3">The sequence shown here is derived from an EMBL/GenBank/DDBJ whole genome shotgun (WGS) entry which is preliminary data.</text>
</comment>
<dbReference type="Proteomes" id="UP001215598">
    <property type="component" value="Unassembled WGS sequence"/>
</dbReference>
<proteinExistence type="predicted"/>
<reference evidence="3" key="1">
    <citation type="submission" date="2023-03" db="EMBL/GenBank/DDBJ databases">
        <title>Massive genome expansion in bonnet fungi (Mycena s.s.) driven by repeated elements and novel gene families across ecological guilds.</title>
        <authorList>
            <consortium name="Lawrence Berkeley National Laboratory"/>
            <person name="Harder C.B."/>
            <person name="Miyauchi S."/>
            <person name="Viragh M."/>
            <person name="Kuo A."/>
            <person name="Thoen E."/>
            <person name="Andreopoulos B."/>
            <person name="Lu D."/>
            <person name="Skrede I."/>
            <person name="Drula E."/>
            <person name="Henrissat B."/>
            <person name="Morin E."/>
            <person name="Kohler A."/>
            <person name="Barry K."/>
            <person name="LaButti K."/>
            <person name="Morin E."/>
            <person name="Salamov A."/>
            <person name="Lipzen A."/>
            <person name="Mereny Z."/>
            <person name="Hegedus B."/>
            <person name="Baldrian P."/>
            <person name="Stursova M."/>
            <person name="Weitz H."/>
            <person name="Taylor A."/>
            <person name="Grigoriev I.V."/>
            <person name="Nagy L.G."/>
            <person name="Martin F."/>
            <person name="Kauserud H."/>
        </authorList>
    </citation>
    <scope>NUCLEOTIDE SEQUENCE</scope>
    <source>
        <strain evidence="3">CBHHK182m</strain>
    </source>
</reference>
<feature type="domain" description="Carboxylesterase type B" evidence="2">
    <location>
        <begin position="219"/>
        <end position="289"/>
    </location>
</feature>
<organism evidence="3 4">
    <name type="scientific">Mycena metata</name>
    <dbReference type="NCBI Taxonomy" id="1033252"/>
    <lineage>
        <taxon>Eukaryota</taxon>
        <taxon>Fungi</taxon>
        <taxon>Dikarya</taxon>
        <taxon>Basidiomycota</taxon>
        <taxon>Agaricomycotina</taxon>
        <taxon>Agaricomycetes</taxon>
        <taxon>Agaricomycetidae</taxon>
        <taxon>Agaricales</taxon>
        <taxon>Marasmiineae</taxon>
        <taxon>Mycenaceae</taxon>
        <taxon>Mycena</taxon>
    </lineage>
</organism>
<accession>A0AAD7MEG1</accession>
<dbReference type="AlphaFoldDB" id="A0AAD7MEG1"/>
<evidence type="ECO:0000313" key="3">
    <source>
        <dbReference type="EMBL" id="KAJ7713565.1"/>
    </source>
</evidence>
<name>A0AAD7MEG1_9AGAR</name>
<feature type="region of interest" description="Disordered" evidence="1">
    <location>
        <begin position="1"/>
        <end position="29"/>
    </location>
</feature>
<evidence type="ECO:0000313" key="4">
    <source>
        <dbReference type="Proteomes" id="UP001215598"/>
    </source>
</evidence>
<evidence type="ECO:0000259" key="2">
    <source>
        <dbReference type="Pfam" id="PF00135"/>
    </source>
</evidence>
<dbReference type="Pfam" id="PF00135">
    <property type="entry name" value="COesterase"/>
    <property type="match status" value="1"/>
</dbReference>
<evidence type="ECO:0000256" key="1">
    <source>
        <dbReference type="SAM" id="MobiDB-lite"/>
    </source>
</evidence>
<dbReference type="SUPFAM" id="SSF53474">
    <property type="entry name" value="alpha/beta-Hydrolases"/>
    <property type="match status" value="1"/>
</dbReference>